<evidence type="ECO:0000313" key="3">
    <source>
        <dbReference type="Proteomes" id="UP000320762"/>
    </source>
</evidence>
<gene>
    <name evidence="2" type="ORF">BD626DRAFT_575227</name>
</gene>
<name>A0A550BW51_9AGAR</name>
<evidence type="ECO:0000313" key="2">
    <source>
        <dbReference type="EMBL" id="TRM56782.1"/>
    </source>
</evidence>
<reference evidence="2 3" key="1">
    <citation type="journal article" date="2019" name="New Phytol.">
        <title>Comparative genomics reveals unique wood-decay strategies and fruiting body development in the Schizophyllaceae.</title>
        <authorList>
            <person name="Almasi E."/>
            <person name="Sahu N."/>
            <person name="Krizsan K."/>
            <person name="Balint B."/>
            <person name="Kovacs G.M."/>
            <person name="Kiss B."/>
            <person name="Cseklye J."/>
            <person name="Drula E."/>
            <person name="Henrissat B."/>
            <person name="Nagy I."/>
            <person name="Chovatia M."/>
            <person name="Adam C."/>
            <person name="LaButti K."/>
            <person name="Lipzen A."/>
            <person name="Riley R."/>
            <person name="Grigoriev I.V."/>
            <person name="Nagy L.G."/>
        </authorList>
    </citation>
    <scope>NUCLEOTIDE SEQUENCE [LARGE SCALE GENOMIC DNA]</scope>
    <source>
        <strain evidence="2 3">NL-1724</strain>
    </source>
</reference>
<comment type="caution">
    <text evidence="2">The sequence shown here is derived from an EMBL/GenBank/DDBJ whole genome shotgun (WGS) entry which is preliminary data.</text>
</comment>
<proteinExistence type="predicted"/>
<feature type="region of interest" description="Disordered" evidence="1">
    <location>
        <begin position="108"/>
        <end position="128"/>
    </location>
</feature>
<evidence type="ECO:0000256" key="1">
    <source>
        <dbReference type="SAM" id="MobiDB-lite"/>
    </source>
</evidence>
<accession>A0A550BW51</accession>
<dbReference type="EMBL" id="VDMD01000059">
    <property type="protein sequence ID" value="TRM56782.1"/>
    <property type="molecule type" value="Genomic_DNA"/>
</dbReference>
<feature type="region of interest" description="Disordered" evidence="1">
    <location>
        <begin position="162"/>
        <end position="220"/>
    </location>
</feature>
<keyword evidence="3" id="KW-1185">Reference proteome</keyword>
<feature type="region of interest" description="Disordered" evidence="1">
    <location>
        <begin position="1"/>
        <end position="26"/>
    </location>
</feature>
<dbReference type="AlphaFoldDB" id="A0A550BW51"/>
<organism evidence="2 3">
    <name type="scientific">Schizophyllum amplum</name>
    <dbReference type="NCBI Taxonomy" id="97359"/>
    <lineage>
        <taxon>Eukaryota</taxon>
        <taxon>Fungi</taxon>
        <taxon>Dikarya</taxon>
        <taxon>Basidiomycota</taxon>
        <taxon>Agaricomycotina</taxon>
        <taxon>Agaricomycetes</taxon>
        <taxon>Agaricomycetidae</taxon>
        <taxon>Agaricales</taxon>
        <taxon>Schizophyllaceae</taxon>
        <taxon>Schizophyllum</taxon>
    </lineage>
</organism>
<protein>
    <submittedName>
        <fullName evidence="2">Uncharacterized protein</fullName>
    </submittedName>
</protein>
<sequence length="239" mass="25368">MAEAGTGNTLRARPPNLPPFGAQNSAPKFPINFTSTQLPSPVTPNTQLVNSARFSSTVLGHPRSPCYKSPGITLSPAITAHDAFRLSLTAMSSPLRRASSSTASTLWTTATDAHSRPPHSTRSTAFTATTTYDGERIFVPVAADGGGDSVDMGVSRRDTVATRGLPKLPTPNVPTAVTNGDGPQAALREPCRRSTPALIADVPGPSRHADAPPAGRPFRPYAAIRRSKRMRFRISAREF</sequence>
<dbReference type="Proteomes" id="UP000320762">
    <property type="component" value="Unassembled WGS sequence"/>
</dbReference>